<feature type="domain" description="C2H2-type" evidence="11">
    <location>
        <begin position="369"/>
        <end position="397"/>
    </location>
</feature>
<accession>A0AAW1KJS8</accession>
<feature type="binding site" evidence="10">
    <location>
        <position position="58"/>
    </location>
    <ligand>
        <name>Zn(2+)</name>
        <dbReference type="ChEBI" id="CHEBI:29105"/>
    </ligand>
</feature>
<protein>
    <submittedName>
        <fullName evidence="13">Zinc finger, C2H2 type</fullName>
    </submittedName>
</protein>
<sequence length="536" mass="61888">MTDNLEIICRTCLEPTKESYNIFTHTSNNNLISFLIMDCTPMRVSVNDGFPPNACTNCIAKLNFIYDFKTTVMKSDRKLRQFYTNDISKTKEDCGDQRTDTSSMLKSELNELESAKGNSDVNENESVLCDPLVLNDLSTQEDDIYMECNSDDKLIEFEPIMKEEPLIQPEMNLENACETSEVRLESTFEELNKDREISTGGVKIMKRVLFTNNVNKQQVELLNNADYNRIMSMGLTKEERNRMTIFCPDCNKSFAFGYFVGVHAHLHTGNLLFKCEKCDKRFPKQSTLNSHMRCHAESKDFQCEECSKSFKTLNTLRVHKTSKTLNTLRVHKTSHTNERSYKCNLCTKAFKNSIGLQMHTRRHLKQKTHVCEICGQSYTNSSDLYSHHIHNHSTDRSNRTASCKTCGKIYTDRSSLLSHIRRQHEGKRPHVCEQCGKSFFQAMVLKQHMLIHTGEKPYACRLCGKKFRQKGCVTQHMPYACRLCGKKFRQKGCVTQHMRIHTGETPHPCKFCTAAFKHSHHLRGHIKAHHKDEVEK</sequence>
<evidence type="ECO:0000313" key="14">
    <source>
        <dbReference type="Proteomes" id="UP001458880"/>
    </source>
</evidence>
<dbReference type="GO" id="GO:0043565">
    <property type="term" value="F:sequence-specific DNA binding"/>
    <property type="evidence" value="ECO:0007669"/>
    <property type="project" value="UniProtKB-ARBA"/>
</dbReference>
<feature type="domain" description="C2H2-type" evidence="11">
    <location>
        <begin position="507"/>
        <end position="535"/>
    </location>
</feature>
<dbReference type="GO" id="GO:0000785">
    <property type="term" value="C:chromatin"/>
    <property type="evidence" value="ECO:0007669"/>
    <property type="project" value="UniProtKB-ARBA"/>
</dbReference>
<feature type="domain" description="C2H2-type" evidence="11">
    <location>
        <begin position="341"/>
        <end position="368"/>
    </location>
</feature>
<dbReference type="SUPFAM" id="SSF57667">
    <property type="entry name" value="beta-beta-alpha zinc fingers"/>
    <property type="match status" value="5"/>
</dbReference>
<evidence type="ECO:0000256" key="5">
    <source>
        <dbReference type="ARBA" id="ARBA00022833"/>
    </source>
</evidence>
<dbReference type="InterPro" id="IPR036236">
    <property type="entry name" value="Znf_C2H2_sf"/>
</dbReference>
<dbReference type="EMBL" id="JASPKY010000211">
    <property type="protein sequence ID" value="KAK9720357.1"/>
    <property type="molecule type" value="Genomic_DNA"/>
</dbReference>
<feature type="domain" description="ZAD" evidence="12">
    <location>
        <begin position="7"/>
        <end position="82"/>
    </location>
</feature>
<keyword evidence="7" id="KW-0804">Transcription</keyword>
<dbReference type="GO" id="GO:0005634">
    <property type="term" value="C:nucleus"/>
    <property type="evidence" value="ECO:0007669"/>
    <property type="project" value="UniProtKB-SubCell"/>
</dbReference>
<feature type="binding site" evidence="10">
    <location>
        <position position="12"/>
    </location>
    <ligand>
        <name>Zn(2+)</name>
        <dbReference type="ChEBI" id="CHEBI:29105"/>
    </ligand>
</feature>
<keyword evidence="5 10" id="KW-0862">Zinc</keyword>
<feature type="domain" description="C2H2-type" evidence="11">
    <location>
        <begin position="301"/>
        <end position="340"/>
    </location>
</feature>
<evidence type="ECO:0000256" key="2">
    <source>
        <dbReference type="ARBA" id="ARBA00022723"/>
    </source>
</evidence>
<keyword evidence="2 10" id="KW-0479">Metal-binding</keyword>
<dbReference type="InterPro" id="IPR013087">
    <property type="entry name" value="Znf_C2H2_type"/>
</dbReference>
<dbReference type="FunFam" id="3.30.160.60:FF:000670">
    <property type="entry name" value="zinc finger protein 22"/>
    <property type="match status" value="1"/>
</dbReference>
<dbReference type="FunFam" id="3.30.160.60:FF:001290">
    <property type="entry name" value="Zinc finger 45-like"/>
    <property type="match status" value="1"/>
</dbReference>
<dbReference type="InterPro" id="IPR012934">
    <property type="entry name" value="Znf_AD"/>
</dbReference>
<dbReference type="FunFam" id="3.30.160.60:FF:000446">
    <property type="entry name" value="Zinc finger protein"/>
    <property type="match status" value="1"/>
</dbReference>
<organism evidence="13 14">
    <name type="scientific">Popillia japonica</name>
    <name type="common">Japanese beetle</name>
    <dbReference type="NCBI Taxonomy" id="7064"/>
    <lineage>
        <taxon>Eukaryota</taxon>
        <taxon>Metazoa</taxon>
        <taxon>Ecdysozoa</taxon>
        <taxon>Arthropoda</taxon>
        <taxon>Hexapoda</taxon>
        <taxon>Insecta</taxon>
        <taxon>Pterygota</taxon>
        <taxon>Neoptera</taxon>
        <taxon>Endopterygota</taxon>
        <taxon>Coleoptera</taxon>
        <taxon>Polyphaga</taxon>
        <taxon>Scarabaeiformia</taxon>
        <taxon>Scarabaeidae</taxon>
        <taxon>Rutelinae</taxon>
        <taxon>Popillia</taxon>
    </lineage>
</organism>
<evidence type="ECO:0000256" key="1">
    <source>
        <dbReference type="ARBA" id="ARBA00004123"/>
    </source>
</evidence>
<dbReference type="PROSITE" id="PS50157">
    <property type="entry name" value="ZINC_FINGER_C2H2_2"/>
    <property type="match status" value="10"/>
</dbReference>
<dbReference type="GO" id="GO:0008270">
    <property type="term" value="F:zinc ion binding"/>
    <property type="evidence" value="ECO:0007669"/>
    <property type="project" value="UniProtKB-UniRule"/>
</dbReference>
<dbReference type="GO" id="GO:0040029">
    <property type="term" value="P:epigenetic regulation of gene expression"/>
    <property type="evidence" value="ECO:0007669"/>
    <property type="project" value="UniProtKB-ARBA"/>
</dbReference>
<evidence type="ECO:0000256" key="7">
    <source>
        <dbReference type="ARBA" id="ARBA00023163"/>
    </source>
</evidence>
<dbReference type="Gene3D" id="3.30.160.60">
    <property type="entry name" value="Classic Zinc Finger"/>
    <property type="match status" value="8"/>
</dbReference>
<evidence type="ECO:0000256" key="8">
    <source>
        <dbReference type="ARBA" id="ARBA00023242"/>
    </source>
</evidence>
<evidence type="ECO:0000256" key="9">
    <source>
        <dbReference type="PROSITE-ProRule" id="PRU00042"/>
    </source>
</evidence>
<dbReference type="PANTHER" id="PTHR47772:SF13">
    <property type="entry name" value="GASTRULA ZINC FINGER PROTEIN XLCGF49.1-LIKE-RELATED"/>
    <property type="match status" value="1"/>
</dbReference>
<dbReference type="InterPro" id="IPR050636">
    <property type="entry name" value="C2H2-ZF_domain-containing"/>
</dbReference>
<dbReference type="PROSITE" id="PS00028">
    <property type="entry name" value="ZINC_FINGER_C2H2_1"/>
    <property type="match status" value="7"/>
</dbReference>
<evidence type="ECO:0000259" key="12">
    <source>
        <dbReference type="PROSITE" id="PS51915"/>
    </source>
</evidence>
<dbReference type="SUPFAM" id="SSF57716">
    <property type="entry name" value="Glucocorticoid receptor-like (DNA-binding domain)"/>
    <property type="match status" value="1"/>
</dbReference>
<evidence type="ECO:0000256" key="6">
    <source>
        <dbReference type="ARBA" id="ARBA00023015"/>
    </source>
</evidence>
<comment type="caution">
    <text evidence="13">The sequence shown here is derived from an EMBL/GenBank/DDBJ whole genome shotgun (WGS) entry which is preliminary data.</text>
</comment>
<evidence type="ECO:0000313" key="13">
    <source>
        <dbReference type="EMBL" id="KAK9720357.1"/>
    </source>
</evidence>
<feature type="binding site" evidence="10">
    <location>
        <position position="55"/>
    </location>
    <ligand>
        <name>Zn(2+)</name>
        <dbReference type="ChEBI" id="CHEBI:29105"/>
    </ligand>
</feature>
<keyword evidence="8" id="KW-0539">Nucleus</keyword>
<dbReference type="PANTHER" id="PTHR47772">
    <property type="entry name" value="ZINC FINGER PROTEIN 200"/>
    <property type="match status" value="1"/>
</dbReference>
<dbReference type="Gene3D" id="3.40.1800.20">
    <property type="match status" value="1"/>
</dbReference>
<name>A0AAW1KJS8_POPJA</name>
<dbReference type="AlphaFoldDB" id="A0AAW1KJS8"/>
<feature type="domain" description="C2H2-type" evidence="11">
    <location>
        <begin position="401"/>
        <end position="429"/>
    </location>
</feature>
<feature type="binding site" evidence="10">
    <location>
        <position position="9"/>
    </location>
    <ligand>
        <name>Zn(2+)</name>
        <dbReference type="ChEBI" id="CHEBI:29105"/>
    </ligand>
</feature>
<feature type="domain" description="C2H2-type" evidence="11">
    <location>
        <begin position="458"/>
        <end position="477"/>
    </location>
</feature>
<keyword evidence="4 9" id="KW-0863">Zinc-finger</keyword>
<keyword evidence="14" id="KW-1185">Reference proteome</keyword>
<dbReference type="Pfam" id="PF00096">
    <property type="entry name" value="zf-C2H2"/>
    <property type="match status" value="7"/>
</dbReference>
<evidence type="ECO:0000256" key="10">
    <source>
        <dbReference type="PROSITE-ProRule" id="PRU01263"/>
    </source>
</evidence>
<dbReference type="SMART" id="SM00868">
    <property type="entry name" value="zf-AD"/>
    <property type="match status" value="1"/>
</dbReference>
<feature type="domain" description="C2H2-type" evidence="11">
    <location>
        <begin position="273"/>
        <end position="300"/>
    </location>
</feature>
<evidence type="ECO:0000256" key="3">
    <source>
        <dbReference type="ARBA" id="ARBA00022737"/>
    </source>
</evidence>
<feature type="domain" description="C2H2-type" evidence="11">
    <location>
        <begin position="430"/>
        <end position="457"/>
    </location>
</feature>
<dbReference type="Proteomes" id="UP001458880">
    <property type="component" value="Unassembled WGS sequence"/>
</dbReference>
<reference evidence="13 14" key="1">
    <citation type="journal article" date="2024" name="BMC Genomics">
        <title>De novo assembly and annotation of Popillia japonica's genome with initial clues to its potential as an invasive pest.</title>
        <authorList>
            <person name="Cucini C."/>
            <person name="Boschi S."/>
            <person name="Funari R."/>
            <person name="Cardaioli E."/>
            <person name="Iannotti N."/>
            <person name="Marturano G."/>
            <person name="Paoli F."/>
            <person name="Bruttini M."/>
            <person name="Carapelli A."/>
            <person name="Frati F."/>
            <person name="Nardi F."/>
        </authorList>
    </citation>
    <scope>NUCLEOTIDE SEQUENCE [LARGE SCALE GENOMIC DNA]</scope>
    <source>
        <strain evidence="13">DMR45628</strain>
    </source>
</reference>
<keyword evidence="6" id="KW-0805">Transcription regulation</keyword>
<gene>
    <name evidence="13" type="ORF">QE152_g22133</name>
</gene>
<feature type="domain" description="C2H2-type" evidence="11">
    <location>
        <begin position="245"/>
        <end position="272"/>
    </location>
</feature>
<dbReference type="FunFam" id="3.30.160.60:FF:000690">
    <property type="entry name" value="Zinc finger protein 354C"/>
    <property type="match status" value="1"/>
</dbReference>
<dbReference type="Pfam" id="PF07776">
    <property type="entry name" value="zf-AD"/>
    <property type="match status" value="1"/>
</dbReference>
<dbReference type="GO" id="GO:0003682">
    <property type="term" value="F:chromatin binding"/>
    <property type="evidence" value="ECO:0007669"/>
    <property type="project" value="UniProtKB-ARBA"/>
</dbReference>
<proteinExistence type="predicted"/>
<dbReference type="PROSITE" id="PS51915">
    <property type="entry name" value="ZAD"/>
    <property type="match status" value="1"/>
</dbReference>
<evidence type="ECO:0000259" key="11">
    <source>
        <dbReference type="PROSITE" id="PS50157"/>
    </source>
</evidence>
<dbReference type="SMART" id="SM00355">
    <property type="entry name" value="ZnF_C2H2"/>
    <property type="match status" value="10"/>
</dbReference>
<feature type="domain" description="C2H2-type" evidence="11">
    <location>
        <begin position="479"/>
        <end position="506"/>
    </location>
</feature>
<keyword evidence="3" id="KW-0677">Repeat</keyword>
<evidence type="ECO:0000256" key="4">
    <source>
        <dbReference type="ARBA" id="ARBA00022771"/>
    </source>
</evidence>
<comment type="subcellular location">
    <subcellularLocation>
        <location evidence="1">Nucleus</location>
    </subcellularLocation>
</comment>